<dbReference type="Proteomes" id="UP000249915">
    <property type="component" value="Unassembled WGS sequence"/>
</dbReference>
<dbReference type="InterPro" id="IPR000084">
    <property type="entry name" value="PE-PGRS_N"/>
</dbReference>
<evidence type="ECO:0000313" key="2">
    <source>
        <dbReference type="EMBL" id="PXY32781.1"/>
    </source>
</evidence>
<comment type="caution">
    <text evidence="2">The sequence shown here is derived from an EMBL/GenBank/DDBJ whole genome shotgun (WGS) entry which is preliminary data.</text>
</comment>
<proteinExistence type="predicted"/>
<dbReference type="Pfam" id="PF00934">
    <property type="entry name" value="PE"/>
    <property type="match status" value="1"/>
</dbReference>
<organism evidence="2 3">
    <name type="scientific">Prauserella muralis</name>
    <dbReference type="NCBI Taxonomy" id="588067"/>
    <lineage>
        <taxon>Bacteria</taxon>
        <taxon>Bacillati</taxon>
        <taxon>Actinomycetota</taxon>
        <taxon>Actinomycetes</taxon>
        <taxon>Pseudonocardiales</taxon>
        <taxon>Pseudonocardiaceae</taxon>
        <taxon>Prauserella</taxon>
    </lineage>
</organism>
<gene>
    <name evidence="2" type="ORF">BAY60_07065</name>
</gene>
<dbReference type="EMBL" id="MASW01000001">
    <property type="protein sequence ID" value="PXY32781.1"/>
    <property type="molecule type" value="Genomic_DNA"/>
</dbReference>
<dbReference type="AlphaFoldDB" id="A0A2V4BCK5"/>
<keyword evidence="3" id="KW-1185">Reference proteome</keyword>
<evidence type="ECO:0000259" key="1">
    <source>
        <dbReference type="Pfam" id="PF00934"/>
    </source>
</evidence>
<name>A0A2V4BCK5_9PSEU</name>
<protein>
    <recommendedName>
        <fullName evidence="1">PE domain-containing protein</fullName>
    </recommendedName>
</protein>
<sequence length="108" mass="11693">MATAGPGYAFTPDQLHTIAGEWETLAERYAQAKVKAQIIAYAEGPGADYASINNAEKVSASGTELLAALDERVRYCEQMAQKFRAAFGAYLAAEDNVRAEVLDRGGRY</sequence>
<reference evidence="2 3" key="1">
    <citation type="submission" date="2016-07" db="EMBL/GenBank/DDBJ databases">
        <title>Draft genome sequence of Prauserella muralis DSM 45305, isolated from a mould-covered wall in an indoor environment.</title>
        <authorList>
            <person name="Ruckert C."/>
            <person name="Albersmeier A."/>
            <person name="Jiang C.-L."/>
            <person name="Jiang Y."/>
            <person name="Kalinowski J."/>
            <person name="Schneider O."/>
            <person name="Winkler A."/>
            <person name="Zotchev S.B."/>
        </authorList>
    </citation>
    <scope>NUCLEOTIDE SEQUENCE [LARGE SCALE GENOMIC DNA]</scope>
    <source>
        <strain evidence="2 3">DSM 45305</strain>
    </source>
</reference>
<evidence type="ECO:0000313" key="3">
    <source>
        <dbReference type="Proteomes" id="UP000249915"/>
    </source>
</evidence>
<accession>A0A2V4BCK5</accession>
<feature type="domain" description="PE" evidence="1">
    <location>
        <begin position="10"/>
        <end position="95"/>
    </location>
</feature>